<dbReference type="Gene3D" id="3.10.180.10">
    <property type="entry name" value="2,3-Dihydroxybiphenyl 1,2-Dioxygenase, domain 1"/>
    <property type="match status" value="1"/>
</dbReference>
<gene>
    <name evidence="2" type="ORF">N799_11080</name>
</gene>
<dbReference type="SUPFAM" id="SSF54593">
    <property type="entry name" value="Glyoxalase/Bleomycin resistance protein/Dihydroxybiphenyl dioxygenase"/>
    <property type="match status" value="1"/>
</dbReference>
<evidence type="ECO:0000313" key="2">
    <source>
        <dbReference type="EMBL" id="KGM53540.1"/>
    </source>
</evidence>
<dbReference type="InterPro" id="IPR037523">
    <property type="entry name" value="VOC_core"/>
</dbReference>
<dbReference type="Proteomes" id="UP000029989">
    <property type="component" value="Unassembled WGS sequence"/>
</dbReference>
<dbReference type="eggNOG" id="COG0346">
    <property type="taxonomic scope" value="Bacteria"/>
</dbReference>
<dbReference type="GO" id="GO:0051213">
    <property type="term" value="F:dioxygenase activity"/>
    <property type="evidence" value="ECO:0007669"/>
    <property type="project" value="UniProtKB-KW"/>
</dbReference>
<dbReference type="RefSeq" id="WP_036213370.1">
    <property type="nucleotide sequence ID" value="NZ_AVPT01000039.1"/>
</dbReference>
<dbReference type="AlphaFoldDB" id="A0A0A0ETG2"/>
<keyword evidence="2" id="KW-0223">Dioxygenase</keyword>
<sequence length="138" mass="15028">MNLNQVTLPTTAALFDATVGFYRAMGFTLIVHSPPRYARFECPDGEATFSLHAVEEGGGALAGAAGNGVLVYFECDDLDARVARLVGDGFEFQLLPTDQRWLWREARLVDPSGNALCLFHAGDNRRNPPWRVDADAGA</sequence>
<dbReference type="PROSITE" id="PS51819">
    <property type="entry name" value="VOC"/>
    <property type="match status" value="1"/>
</dbReference>
<evidence type="ECO:0000259" key="1">
    <source>
        <dbReference type="PROSITE" id="PS51819"/>
    </source>
</evidence>
<dbReference type="InterPro" id="IPR004360">
    <property type="entry name" value="Glyas_Fos-R_dOase_dom"/>
</dbReference>
<name>A0A0A0ETG2_9GAMM</name>
<accession>A0A0A0ETG2</accession>
<dbReference type="EMBL" id="AVPT01000039">
    <property type="protein sequence ID" value="KGM53540.1"/>
    <property type="molecule type" value="Genomic_DNA"/>
</dbReference>
<proteinExistence type="predicted"/>
<organism evidence="2 3">
    <name type="scientific">Lysobacter arseniciresistens ZS79</name>
    <dbReference type="NCBI Taxonomy" id="913325"/>
    <lineage>
        <taxon>Bacteria</taxon>
        <taxon>Pseudomonadati</taxon>
        <taxon>Pseudomonadota</taxon>
        <taxon>Gammaproteobacteria</taxon>
        <taxon>Lysobacterales</taxon>
        <taxon>Lysobacteraceae</taxon>
        <taxon>Novilysobacter</taxon>
    </lineage>
</organism>
<feature type="domain" description="VOC" evidence="1">
    <location>
        <begin position="2"/>
        <end position="121"/>
    </location>
</feature>
<keyword evidence="2" id="KW-0560">Oxidoreductase</keyword>
<comment type="caution">
    <text evidence="2">The sequence shown here is derived from an EMBL/GenBank/DDBJ whole genome shotgun (WGS) entry which is preliminary data.</text>
</comment>
<protein>
    <submittedName>
        <fullName evidence="2">Glyoxalase/bleomycin resistance protein/dioxygenase</fullName>
    </submittedName>
</protein>
<dbReference type="OrthoDB" id="9804944at2"/>
<dbReference type="Pfam" id="PF00903">
    <property type="entry name" value="Glyoxalase"/>
    <property type="match status" value="1"/>
</dbReference>
<dbReference type="STRING" id="913325.N799_11080"/>
<reference evidence="2 3" key="1">
    <citation type="journal article" date="2015" name="Stand. Genomic Sci.">
        <title>Genomic information of the arsenic-resistant bacterium Lysobacter arseniciresistens type strain ZS79(T) and comparison of Lysobacter draft genomes.</title>
        <authorList>
            <person name="Liu L."/>
            <person name="Zhang S."/>
            <person name="Luo M."/>
            <person name="Wang G."/>
        </authorList>
    </citation>
    <scope>NUCLEOTIDE SEQUENCE [LARGE SCALE GENOMIC DNA]</scope>
    <source>
        <strain evidence="2 3">ZS79</strain>
    </source>
</reference>
<keyword evidence="3" id="KW-1185">Reference proteome</keyword>
<dbReference type="InterPro" id="IPR029068">
    <property type="entry name" value="Glyas_Bleomycin-R_OHBP_Dase"/>
</dbReference>
<evidence type="ECO:0000313" key="3">
    <source>
        <dbReference type="Proteomes" id="UP000029989"/>
    </source>
</evidence>